<comment type="caution">
    <text evidence="2">The sequence shown here is derived from an EMBL/GenBank/DDBJ whole genome shotgun (WGS) entry which is preliminary data.</text>
</comment>
<protein>
    <submittedName>
        <fullName evidence="2">Uncharacterized protein</fullName>
    </submittedName>
</protein>
<evidence type="ECO:0000313" key="2">
    <source>
        <dbReference type="EMBL" id="KAH7431288.1"/>
    </source>
</evidence>
<feature type="region of interest" description="Disordered" evidence="1">
    <location>
        <begin position="646"/>
        <end position="666"/>
    </location>
</feature>
<feature type="region of interest" description="Disordered" evidence="1">
    <location>
        <begin position="61"/>
        <end position="170"/>
    </location>
</feature>
<evidence type="ECO:0000256" key="1">
    <source>
        <dbReference type="SAM" id="MobiDB-lite"/>
    </source>
</evidence>
<feature type="compositionally biased region" description="Polar residues" evidence="1">
    <location>
        <begin position="61"/>
        <end position="80"/>
    </location>
</feature>
<dbReference type="Proteomes" id="UP000825935">
    <property type="component" value="Chromosome 8"/>
</dbReference>
<gene>
    <name evidence="2" type="ORF">KP509_08G041300</name>
</gene>
<sequence>MGSCFSKRNLSDAAVTHNASPRSSFGLSCKSDAANTTIPLRPLKKNDEIVVVLSKDATPVLGNSQISYSSNGKQSANVSATRRGASTEKSEDVKRRSFQRSQHEIFGEERGAHSLAERPVECQISKSSEDKIPLTNSRTQTSDDDELSSSSESGLSIDVKGTSTPTNADDARAFCTNPENGFEMCDAEESAVEDKEIVVCVDDEFVIEMDPAEDDGILSSLDSLQQPCFQEALFSSQKTRQCQVDPFKVCEVEKESTNPPESEKAFLRAPGSEKMPETLDYGMRSFRACDLEKDSMKHPESEKASLRSPGLGRASETSHYGTTKFLEGLDLVDVLPHRLSLSHSDALDDAEEGLKPTLSDSFQHQSNDLTADFFALKSRYLSSCAVLSQKSVSATGCCPSETHDIKISSASVYSEAQADHGSSSDLHSRASSLDSTELIGVSTCSSKQYLTGVVKEDENEWVSDESETFEFKQPVRNPSFTTPGAQEGNGTRGQIKGVVTYSSGEMCNLGSSYKGIGSTSVKELSVVATGDSLLYTGSNPEEFDLIPSQSPVSSPKERNDVFSDASVANQDFCYSCPKRHSDNDQEKKLNNSLSYDDIILLLEKEELDEDIMISFFNFAKTMQNHGGSSCPASDVASEASFEFRVKSTGSTPHSTPSTPMLSAGSTPKHITQLSPLALTPEEIAEIWGVFEQRQALSPFSRCSYP</sequence>
<accession>A0A8T2U9B2</accession>
<reference evidence="2" key="1">
    <citation type="submission" date="2021-08" db="EMBL/GenBank/DDBJ databases">
        <title>WGS assembly of Ceratopteris richardii.</title>
        <authorList>
            <person name="Marchant D.B."/>
            <person name="Chen G."/>
            <person name="Jenkins J."/>
            <person name="Shu S."/>
            <person name="Leebens-Mack J."/>
            <person name="Grimwood J."/>
            <person name="Schmutz J."/>
            <person name="Soltis P."/>
            <person name="Soltis D."/>
            <person name="Chen Z.-H."/>
        </authorList>
    </citation>
    <scope>NUCLEOTIDE SEQUENCE</scope>
    <source>
        <strain evidence="2">Whitten #5841</strain>
        <tissue evidence="2">Leaf</tissue>
    </source>
</reference>
<proteinExistence type="predicted"/>
<dbReference type="EMBL" id="CM035413">
    <property type="protein sequence ID" value="KAH7431288.1"/>
    <property type="molecule type" value="Genomic_DNA"/>
</dbReference>
<organism evidence="2 3">
    <name type="scientific">Ceratopteris richardii</name>
    <name type="common">Triangle waterfern</name>
    <dbReference type="NCBI Taxonomy" id="49495"/>
    <lineage>
        <taxon>Eukaryota</taxon>
        <taxon>Viridiplantae</taxon>
        <taxon>Streptophyta</taxon>
        <taxon>Embryophyta</taxon>
        <taxon>Tracheophyta</taxon>
        <taxon>Polypodiopsida</taxon>
        <taxon>Polypodiidae</taxon>
        <taxon>Polypodiales</taxon>
        <taxon>Pteridineae</taxon>
        <taxon>Pteridaceae</taxon>
        <taxon>Parkerioideae</taxon>
        <taxon>Ceratopteris</taxon>
    </lineage>
</organism>
<dbReference type="AlphaFoldDB" id="A0A8T2U9B2"/>
<evidence type="ECO:0000313" key="3">
    <source>
        <dbReference type="Proteomes" id="UP000825935"/>
    </source>
</evidence>
<dbReference type="EMBL" id="CM035413">
    <property type="protein sequence ID" value="KAH7431289.1"/>
    <property type="molecule type" value="Genomic_DNA"/>
</dbReference>
<keyword evidence="3" id="KW-1185">Reference proteome</keyword>
<dbReference type="OrthoDB" id="1927962at2759"/>
<feature type="compositionally biased region" description="Basic and acidic residues" evidence="1">
    <location>
        <begin position="293"/>
        <end position="305"/>
    </location>
</feature>
<feature type="region of interest" description="Disordered" evidence="1">
    <location>
        <begin position="1"/>
        <end position="31"/>
    </location>
</feature>
<feature type="compositionally biased region" description="Basic and acidic residues" evidence="1">
    <location>
        <begin position="85"/>
        <end position="120"/>
    </location>
</feature>
<feature type="region of interest" description="Disordered" evidence="1">
    <location>
        <begin position="293"/>
        <end position="317"/>
    </location>
</feature>
<name>A0A8T2U9B2_CERRI</name>
<feature type="compositionally biased region" description="Polar residues" evidence="1">
    <location>
        <begin position="17"/>
        <end position="26"/>
    </location>
</feature>
<feature type="compositionally biased region" description="Low complexity" evidence="1">
    <location>
        <begin position="647"/>
        <end position="659"/>
    </location>
</feature>